<keyword evidence="13" id="KW-1185">Reference proteome</keyword>
<proteinExistence type="inferred from homology"/>
<evidence type="ECO:0000256" key="6">
    <source>
        <dbReference type="ARBA" id="ARBA00022759"/>
    </source>
</evidence>
<comment type="similarity">
    <text evidence="2 10">Belongs to the HsdR family.</text>
</comment>
<dbReference type="InterPro" id="IPR007409">
    <property type="entry name" value="Restrct_endonuc_type1_HsdR_N"/>
</dbReference>
<evidence type="ECO:0000256" key="10">
    <source>
        <dbReference type="RuleBase" id="RU364115"/>
    </source>
</evidence>
<dbReference type="CDD" id="cd22332">
    <property type="entry name" value="HsdR_N"/>
    <property type="match status" value="1"/>
</dbReference>
<feature type="domain" description="Helicase ATP-binding" evidence="11">
    <location>
        <begin position="283"/>
        <end position="508"/>
    </location>
</feature>
<dbReference type="REBASE" id="312689">
    <property type="entry name" value="Bru6D370ORF5970P"/>
</dbReference>
<dbReference type="SMART" id="SM00487">
    <property type="entry name" value="DEXDc"/>
    <property type="match status" value="1"/>
</dbReference>
<dbReference type="InterPro" id="IPR051268">
    <property type="entry name" value="Type-I_R_enzyme_R_subunit"/>
</dbReference>
<dbReference type="GO" id="GO:0005524">
    <property type="term" value="F:ATP binding"/>
    <property type="evidence" value="ECO:0007669"/>
    <property type="project" value="UniProtKB-KW"/>
</dbReference>
<evidence type="ECO:0000256" key="1">
    <source>
        <dbReference type="ARBA" id="ARBA00000851"/>
    </source>
</evidence>
<evidence type="ECO:0000256" key="7">
    <source>
        <dbReference type="ARBA" id="ARBA00022801"/>
    </source>
</evidence>
<evidence type="ECO:0000313" key="13">
    <source>
        <dbReference type="Proteomes" id="UP000299580"/>
    </source>
</evidence>
<sequence>MSEYSEVEKPFLNQLGEQGWTVIDQGCGIPQQAGPSLRNNFRQWLLPEIFDKAVRAINRTDDNCEWLTDRQLEELRGQLLRQPNLTLLEANEAVQALLFKAQTDSNELTGETDPVVRLIDFHTPANNQFHAVNQFRIDTPGCVKAFIIPDIVLFVNGIPLVVVECKKGSETCANPMQEAFVQLQRYMGRRKETANVGLKEGEPRLFYSNLLLIRSCGLEADYGSITSGEEHYYAWKTIYPQDDAAREGMNAQQQLIAGMLNKTNLLQILRTSAVFMDTDGGPRVKVVCRYQQFRASGKIIERLRQGDTSLERSGVVWHTQGSGKSLTMVFLARTIRASLDLSDYKLVLVNDRQDLEEQLCNTATLIGGRVNVIESRQGLRAHLATDSSDVSMVMVHKFQEQKQTLTNVVAEALGTYLAMPAGKTFGVVNSSERIILMIDEAHRTQSSDLGDNLFEAFPNAARIAFTGTPLITDRHGEKKTHKRFGEYIDTYRLMDAVNDGATLQILYEGKTADSALNEKHAFDTAFEDLFKDRSDEELLAIKKKYGATGDILEAENRINAIARDLVAHYVDNILPNGFKAQVVCHSKLACVRYRNGIEAALAERITKEEGLTLPDTALIERLRFLKTAVVISSDGTNEAAFITYARKQAQRMNAVENFCRSFDLNDPDKANTGIAFLIVCDMLLTGFDAPIEQVMYIDKKLREHSLLQAIARTNRVKKGKQRGYIVDYIGLANHLTEALTLYAASDELQELHDGMQNITSELPVLDERYQRLLQHFSALGIRQIRAFVNGELSHLDAEAAVVHQAVKALKDEKKRADFEVYLKKFLMSLDIILPHHSAQAYRVPAKRFGYILQVARERYKDTSLDLGSAGEKVKALINEHLISLGINPKVPPVELLSEDFLEKLASHAGQNSEAKASEMEHAIRKHCTVHHDEDPAFYKSLSEKVNALIEKHHDEWELLAEKLTDLRKEAIAGRQQGEEGMSKEVTTFYQHIVQLGFASGTVNDADKPAFKALMSTSVTILQESIASIDFWLNPDKQKRVRGLIKTEIARTGIEELKLNRERVAVEIMKLAKNRHNELINMVRTEDA</sequence>
<dbReference type="InterPro" id="IPR055180">
    <property type="entry name" value="HsdR_RecA-like_helicase_dom_2"/>
</dbReference>
<dbReference type="PANTHER" id="PTHR30195">
    <property type="entry name" value="TYPE I SITE-SPECIFIC DEOXYRIBONUCLEASE PROTEIN SUBUNIT M AND R"/>
    <property type="match status" value="1"/>
</dbReference>
<gene>
    <name evidence="12" type="ORF">EH207_05985</name>
</gene>
<dbReference type="Pfam" id="PF22679">
    <property type="entry name" value="T1R_D3-like"/>
    <property type="match status" value="1"/>
</dbReference>
<evidence type="ECO:0000256" key="2">
    <source>
        <dbReference type="ARBA" id="ARBA00008598"/>
    </source>
</evidence>
<dbReference type="KEGG" id="brb:EH207_05985"/>
<dbReference type="InterPro" id="IPR027417">
    <property type="entry name" value="P-loop_NTPase"/>
</dbReference>
<accession>A0A4P8QME7</accession>
<dbReference type="Gene3D" id="3.90.1570.50">
    <property type="match status" value="1"/>
</dbReference>
<keyword evidence="9 10" id="KW-0238">DNA-binding</keyword>
<evidence type="ECO:0000313" key="12">
    <source>
        <dbReference type="EMBL" id="QCR08107.1"/>
    </source>
</evidence>
<protein>
    <recommendedName>
        <fullName evidence="10">Type I restriction enzyme endonuclease subunit</fullName>
        <shortName evidence="10">R protein</shortName>
        <ecNumber evidence="10">3.1.21.3</ecNumber>
    </recommendedName>
</protein>
<dbReference type="EMBL" id="CP034035">
    <property type="protein sequence ID" value="QCR08107.1"/>
    <property type="molecule type" value="Genomic_DNA"/>
</dbReference>
<dbReference type="AlphaFoldDB" id="A0A4P8QME7"/>
<dbReference type="PANTHER" id="PTHR30195:SF15">
    <property type="entry name" value="TYPE I RESTRICTION ENZYME HINDI ENDONUCLEASE SUBUNIT"/>
    <property type="match status" value="1"/>
</dbReference>
<dbReference type="EC" id="3.1.21.3" evidence="10"/>
<dbReference type="OrthoDB" id="9758243at2"/>
<dbReference type="Pfam" id="PF18766">
    <property type="entry name" value="SWI2_SNF2"/>
    <property type="match status" value="1"/>
</dbReference>
<dbReference type="InterPro" id="IPR040980">
    <property type="entry name" value="SWI2_SNF2"/>
</dbReference>
<keyword evidence="3" id="KW-0540">Nuclease</keyword>
<dbReference type="CDD" id="cd18800">
    <property type="entry name" value="SF2_C_EcoR124I-like"/>
    <property type="match status" value="1"/>
</dbReference>
<evidence type="ECO:0000256" key="8">
    <source>
        <dbReference type="ARBA" id="ARBA00022840"/>
    </source>
</evidence>
<dbReference type="Gene3D" id="3.40.50.300">
    <property type="entry name" value="P-loop containing nucleotide triphosphate hydrolases"/>
    <property type="match status" value="2"/>
</dbReference>
<evidence type="ECO:0000256" key="4">
    <source>
        <dbReference type="ARBA" id="ARBA00022741"/>
    </source>
</evidence>
<comment type="catalytic activity">
    <reaction evidence="1 10">
        <text>Endonucleolytic cleavage of DNA to give random double-stranded fragments with terminal 5'-phosphates, ATP is simultaneously hydrolyzed.</text>
        <dbReference type="EC" id="3.1.21.3"/>
    </reaction>
</comment>
<keyword evidence="6 12" id="KW-0255">Endonuclease</keyword>
<dbReference type="Proteomes" id="UP000299580">
    <property type="component" value="Chromosome"/>
</dbReference>
<keyword evidence="8 10" id="KW-0067">ATP-binding</keyword>
<evidence type="ECO:0000256" key="9">
    <source>
        <dbReference type="ARBA" id="ARBA00023125"/>
    </source>
</evidence>
<name>A0A4P8QME7_9GAMM</name>
<dbReference type="RefSeq" id="WP_137713164.1">
    <property type="nucleotide sequence ID" value="NZ_CP034035.1"/>
</dbReference>
<evidence type="ECO:0000259" key="11">
    <source>
        <dbReference type="SMART" id="SM00487"/>
    </source>
</evidence>
<reference evidence="12 13" key="1">
    <citation type="submission" date="2018-11" db="EMBL/GenBank/DDBJ databases">
        <title>Genome sequences of Brenneria nigrifluens and Brenneria rubrifaciens.</title>
        <authorList>
            <person name="Poret-Peterson A.T."/>
            <person name="McClean A.E."/>
            <person name="Kluepfel D.A."/>
        </authorList>
    </citation>
    <scope>NUCLEOTIDE SEQUENCE [LARGE SCALE GENOMIC DNA]</scope>
    <source>
        <strain evidence="12 13">6D370</strain>
    </source>
</reference>
<dbReference type="InterPro" id="IPR004473">
    <property type="entry name" value="Restrct_endonuc_typeI_HsdR"/>
</dbReference>
<dbReference type="GO" id="GO:0009035">
    <property type="term" value="F:type I site-specific deoxyribonuclease activity"/>
    <property type="evidence" value="ECO:0007669"/>
    <property type="project" value="UniProtKB-EC"/>
</dbReference>
<dbReference type="Pfam" id="PF04313">
    <property type="entry name" value="HSDR_N"/>
    <property type="match status" value="1"/>
</dbReference>
<dbReference type="NCBIfam" id="TIGR00348">
    <property type="entry name" value="hsdR"/>
    <property type="match status" value="1"/>
</dbReference>
<keyword evidence="4 10" id="KW-0547">Nucleotide-binding</keyword>
<comment type="subunit">
    <text evidence="10">The type I restriction/modification system is composed of three polypeptides R, M and S.</text>
</comment>
<dbReference type="InterPro" id="IPR014001">
    <property type="entry name" value="Helicase_ATP-bd"/>
</dbReference>
<dbReference type="GO" id="GO:0009307">
    <property type="term" value="P:DNA restriction-modification system"/>
    <property type="evidence" value="ECO:0007669"/>
    <property type="project" value="UniProtKB-KW"/>
</dbReference>
<keyword evidence="5 10" id="KW-0680">Restriction system</keyword>
<organism evidence="12 13">
    <name type="scientific">Brenneria rubrifaciens</name>
    <dbReference type="NCBI Taxonomy" id="55213"/>
    <lineage>
        <taxon>Bacteria</taxon>
        <taxon>Pseudomonadati</taxon>
        <taxon>Pseudomonadota</taxon>
        <taxon>Gammaproteobacteria</taxon>
        <taxon>Enterobacterales</taxon>
        <taxon>Pectobacteriaceae</taxon>
        <taxon>Brenneria</taxon>
    </lineage>
</organism>
<evidence type="ECO:0000256" key="3">
    <source>
        <dbReference type="ARBA" id="ARBA00022722"/>
    </source>
</evidence>
<comment type="function">
    <text evidence="10">Subunit R is required for both nuclease and ATPase activities, but not for modification.</text>
</comment>
<dbReference type="GO" id="GO:0003677">
    <property type="term" value="F:DNA binding"/>
    <property type="evidence" value="ECO:0007669"/>
    <property type="project" value="UniProtKB-KW"/>
</dbReference>
<dbReference type="SUPFAM" id="SSF52540">
    <property type="entry name" value="P-loop containing nucleoside triphosphate hydrolases"/>
    <property type="match status" value="2"/>
</dbReference>
<keyword evidence="7 10" id="KW-0378">Hydrolase</keyword>
<evidence type="ECO:0000256" key="5">
    <source>
        <dbReference type="ARBA" id="ARBA00022747"/>
    </source>
</evidence>